<proteinExistence type="predicted"/>
<organism evidence="2 3">
    <name type="scientific">Metamycoplasma hominis</name>
    <name type="common">Mycoplasma hominis</name>
    <dbReference type="NCBI Taxonomy" id="2098"/>
    <lineage>
        <taxon>Bacteria</taxon>
        <taxon>Bacillati</taxon>
        <taxon>Mycoplasmatota</taxon>
        <taxon>Mycoplasmoidales</taxon>
        <taxon>Metamycoplasmataceae</taxon>
        <taxon>Metamycoplasma</taxon>
    </lineage>
</organism>
<accession>A0A454C905</accession>
<name>A0A454C905_METHO</name>
<dbReference type="OrthoDB" id="398387at2"/>
<keyword evidence="1" id="KW-1133">Transmembrane helix</keyword>
<evidence type="ECO:0000256" key="1">
    <source>
        <dbReference type="SAM" id="Phobius"/>
    </source>
</evidence>
<dbReference type="EMBL" id="CP033021">
    <property type="protein sequence ID" value="AYN65174.1"/>
    <property type="molecule type" value="Genomic_DNA"/>
</dbReference>
<keyword evidence="1" id="KW-0472">Membrane</keyword>
<evidence type="ECO:0000313" key="2">
    <source>
        <dbReference type="EMBL" id="AYN65174.1"/>
    </source>
</evidence>
<feature type="transmembrane region" description="Helical" evidence="1">
    <location>
        <begin position="112"/>
        <end position="132"/>
    </location>
</feature>
<sequence>MAKILNAQKQKDTRTLSYDPEKDSLTLLISEFQLYNKNTKFINDYSEMEKFHYFKESRWMKTMDEKLQDQVQEFSKRQKKLNAKYKSYIEYSKWSESPYAAKTKPLTKWNRIIIISVFIILVIIMLLIVIGLNKLW</sequence>
<reference evidence="2 3" key="2">
    <citation type="submission" date="2018-10" db="EMBL/GenBank/DDBJ databases">
        <title>Detection and isolation of Mycoplasma hominis as a predominant microorganism from pelvic cavity of patient with salpingitis and tubo-ovarian abscess.</title>
        <authorList>
            <person name="Guschin A.E."/>
            <person name="Khayrullina G.A."/>
            <person name="Rakovskaya I.V."/>
            <person name="Shelenkov A.A."/>
            <person name="Shagin D.A."/>
        </authorList>
    </citation>
    <scope>NUCLEOTIDE SEQUENCE [LARGE SCALE GENOMIC DNA]</scope>
    <source>
        <strain evidence="3">TOA</strain>
    </source>
</reference>
<evidence type="ECO:0000313" key="3">
    <source>
        <dbReference type="Proteomes" id="UP000029712"/>
    </source>
</evidence>
<reference evidence="2 3" key="1">
    <citation type="submission" date="2014-08" db="EMBL/GenBank/DDBJ databases">
        <authorList>
            <person name="Kuleshov K."/>
            <person name="Dedkov V."/>
            <person name="Markelov M."/>
            <person name="Pimkina E."/>
        </authorList>
    </citation>
    <scope>NUCLEOTIDE SEQUENCE [LARGE SCALE GENOMIC DNA]</scope>
    <source>
        <strain evidence="3">TOA</strain>
    </source>
</reference>
<dbReference type="RefSeq" id="WP_036439076.1">
    <property type="nucleotide sequence ID" value="NZ_CP033021.1"/>
</dbReference>
<gene>
    <name evidence="2" type="ORF">KN71_000365</name>
</gene>
<protein>
    <submittedName>
        <fullName evidence="2">Uncharacterized protein</fullName>
    </submittedName>
</protein>
<dbReference type="AlphaFoldDB" id="A0A454C905"/>
<keyword evidence="1" id="KW-0812">Transmembrane</keyword>
<dbReference type="Proteomes" id="UP000029712">
    <property type="component" value="Chromosome"/>
</dbReference>